<organism evidence="3 4">
    <name type="scientific">Extremus antarcticus</name>
    <dbReference type="NCBI Taxonomy" id="702011"/>
    <lineage>
        <taxon>Eukaryota</taxon>
        <taxon>Fungi</taxon>
        <taxon>Dikarya</taxon>
        <taxon>Ascomycota</taxon>
        <taxon>Pezizomycotina</taxon>
        <taxon>Dothideomycetes</taxon>
        <taxon>Dothideomycetidae</taxon>
        <taxon>Mycosphaerellales</taxon>
        <taxon>Extremaceae</taxon>
        <taxon>Extremus</taxon>
    </lineage>
</organism>
<accession>A0AAJ0DAL5</accession>
<protein>
    <submittedName>
        <fullName evidence="3">Uncharacterized protein</fullName>
    </submittedName>
</protein>
<evidence type="ECO:0000313" key="4">
    <source>
        <dbReference type="Proteomes" id="UP001271007"/>
    </source>
</evidence>
<gene>
    <name evidence="3" type="ORF">LTR09_012075</name>
</gene>
<feature type="compositionally biased region" description="Polar residues" evidence="2">
    <location>
        <begin position="106"/>
        <end position="123"/>
    </location>
</feature>
<reference evidence="3" key="1">
    <citation type="submission" date="2023-04" db="EMBL/GenBank/DDBJ databases">
        <title>Black Yeasts Isolated from many extreme environments.</title>
        <authorList>
            <person name="Coleine C."/>
            <person name="Stajich J.E."/>
            <person name="Selbmann L."/>
        </authorList>
    </citation>
    <scope>NUCLEOTIDE SEQUENCE</scope>
    <source>
        <strain evidence="3">CCFEE 5312</strain>
    </source>
</reference>
<name>A0AAJ0DAL5_9PEZI</name>
<feature type="region of interest" description="Disordered" evidence="2">
    <location>
        <begin position="1"/>
        <end position="129"/>
    </location>
</feature>
<comment type="caution">
    <text evidence="3">The sequence shown here is derived from an EMBL/GenBank/DDBJ whole genome shotgun (WGS) entry which is preliminary data.</text>
</comment>
<dbReference type="EMBL" id="JAWDJX010000092">
    <property type="protein sequence ID" value="KAK3046436.1"/>
    <property type="molecule type" value="Genomic_DNA"/>
</dbReference>
<evidence type="ECO:0000256" key="1">
    <source>
        <dbReference type="SAM" id="Coils"/>
    </source>
</evidence>
<feature type="compositionally biased region" description="Polar residues" evidence="2">
    <location>
        <begin position="41"/>
        <end position="71"/>
    </location>
</feature>
<feature type="coiled-coil region" evidence="1">
    <location>
        <begin position="162"/>
        <end position="210"/>
    </location>
</feature>
<dbReference type="Proteomes" id="UP001271007">
    <property type="component" value="Unassembled WGS sequence"/>
</dbReference>
<dbReference type="AlphaFoldDB" id="A0AAJ0DAL5"/>
<evidence type="ECO:0000256" key="2">
    <source>
        <dbReference type="SAM" id="MobiDB-lite"/>
    </source>
</evidence>
<feature type="compositionally biased region" description="Polar residues" evidence="2">
    <location>
        <begin position="24"/>
        <end position="34"/>
    </location>
</feature>
<feature type="compositionally biased region" description="Polar residues" evidence="2">
    <location>
        <begin position="1"/>
        <end position="11"/>
    </location>
</feature>
<keyword evidence="4" id="KW-1185">Reference proteome</keyword>
<evidence type="ECO:0000313" key="3">
    <source>
        <dbReference type="EMBL" id="KAK3046436.1"/>
    </source>
</evidence>
<sequence>MTWILGQTQSGKEGKARRREVALQSRSKVANVESSRVAPQRDSSTSQQAHGEVSTTCDRAQKASNQGSVQIRSVGGSELLPRQTLESGTKILQRTPLEPAAETDTARQGTSTSHMRPSEVNSESSDRDEKYMTLGKQLSKFYKLKSDIVDAKKQAATQSAEYEKTIKVIKALQDQLSEQEGDAAYQKSMLEALDRKHENLRVEITQMKDQLQLD</sequence>
<proteinExistence type="predicted"/>
<keyword evidence="1" id="KW-0175">Coiled coil</keyword>